<dbReference type="Proteomes" id="UP001500325">
    <property type="component" value="Unassembled WGS sequence"/>
</dbReference>
<comment type="caution">
    <text evidence="1">The sequence shown here is derived from an EMBL/GenBank/DDBJ whole genome shotgun (WGS) entry which is preliminary data.</text>
</comment>
<reference evidence="2" key="1">
    <citation type="journal article" date="2019" name="Int. J. Syst. Evol. Microbiol.">
        <title>The Global Catalogue of Microorganisms (GCM) 10K type strain sequencing project: providing services to taxonomists for standard genome sequencing and annotation.</title>
        <authorList>
            <consortium name="The Broad Institute Genomics Platform"/>
            <consortium name="The Broad Institute Genome Sequencing Center for Infectious Disease"/>
            <person name="Wu L."/>
            <person name="Ma J."/>
        </authorList>
    </citation>
    <scope>NUCLEOTIDE SEQUENCE [LARGE SCALE GENOMIC DNA]</scope>
    <source>
        <strain evidence="2">JCM 18055</strain>
    </source>
</reference>
<sequence length="92" mass="9972">MTMKLFLAPPEITGDASELPFPEKSRYRAAARLARRLFPGPIGELAHRELTAYADFGYRFSTDGLIPRLAAVVLHDSSRPGNNAGHGTSTSS</sequence>
<keyword evidence="2" id="KW-1185">Reference proteome</keyword>
<evidence type="ECO:0000313" key="1">
    <source>
        <dbReference type="EMBL" id="GAA4702462.1"/>
    </source>
</evidence>
<gene>
    <name evidence="1" type="ORF">GCM10023215_47160</name>
</gene>
<organism evidence="1 2">
    <name type="scientific">Pseudonocardia yuanmonensis</name>
    <dbReference type="NCBI Taxonomy" id="1095914"/>
    <lineage>
        <taxon>Bacteria</taxon>
        <taxon>Bacillati</taxon>
        <taxon>Actinomycetota</taxon>
        <taxon>Actinomycetes</taxon>
        <taxon>Pseudonocardiales</taxon>
        <taxon>Pseudonocardiaceae</taxon>
        <taxon>Pseudonocardia</taxon>
    </lineage>
</organism>
<evidence type="ECO:0000313" key="2">
    <source>
        <dbReference type="Proteomes" id="UP001500325"/>
    </source>
</evidence>
<accession>A0ABP8X9G3</accession>
<proteinExistence type="predicted"/>
<dbReference type="RefSeq" id="WP_345382906.1">
    <property type="nucleotide sequence ID" value="NZ_BAABIC010000017.1"/>
</dbReference>
<protein>
    <submittedName>
        <fullName evidence="1">Uncharacterized protein</fullName>
    </submittedName>
</protein>
<name>A0ABP8X9G3_9PSEU</name>
<dbReference type="EMBL" id="BAABIC010000017">
    <property type="protein sequence ID" value="GAA4702462.1"/>
    <property type="molecule type" value="Genomic_DNA"/>
</dbReference>